<dbReference type="RefSeq" id="YP_009220579.1">
    <property type="nucleotide sequence ID" value="NC_003225.3"/>
</dbReference>
<evidence type="ECO:0000313" key="5">
    <source>
        <dbReference type="EMBL" id="AWQ61735.1"/>
    </source>
</evidence>
<evidence type="ECO:0000313" key="7">
    <source>
        <dbReference type="EMBL" id="AWQ62974.1"/>
    </source>
</evidence>
<reference evidence="9" key="1">
    <citation type="journal article" date="2000" name="Virology">
        <title>Transcriptional analysis of the ribonucleotide reductase genes of shrimp white spot syndrome virus.</title>
        <authorList>
            <person name="Tsai M.F."/>
            <person name="Lo C.F."/>
            <person name="van Hulten M.C."/>
            <person name="Tzeng H.F."/>
            <person name="Chou C.M."/>
            <person name="Huang C.J."/>
            <person name="Wang C.H."/>
            <person name="Lin J.Y."/>
            <person name="Vlak J.M."/>
            <person name="Kou G.H."/>
        </authorList>
    </citation>
    <scope>NUCLEOTIDE SEQUENCE [LARGE SCALE GENOMIC DNA]</scope>
</reference>
<reference evidence="9" key="3">
    <citation type="journal article" date="2001" name="Virology">
        <title>Cloning, characterization, and phylogenetic analysis of a shrimp white spot syndrome virus gene that encodes a protein kinase.</title>
        <authorList>
            <person name="Liu W.J."/>
            <person name="Yu H.T."/>
            <person name="Peng S.E."/>
            <person name="Chang Y.S."/>
            <person name="Pien H.W."/>
            <person name="Lin C.J."/>
            <person name="Huang C.J."/>
            <person name="Tsai M.F."/>
            <person name="Huang C.J."/>
            <person name="Wang C.H."/>
            <person name="Lin J.Y."/>
            <person name="Lo C.F."/>
            <person name="Kou G.H."/>
        </authorList>
    </citation>
    <scope>NUCLEOTIDE SEQUENCE [LARGE SCALE GENOMIC DNA]</scope>
</reference>
<dbReference type="EMBL" id="MG432479">
    <property type="protein sequence ID" value="AWQ62551.1"/>
    <property type="molecule type" value="Genomic_DNA"/>
</dbReference>
<dbReference type="EMBL" id="MG432474">
    <property type="protein sequence ID" value="AWQ60434.1"/>
    <property type="molecule type" value="Genomic_DNA"/>
</dbReference>
<dbReference type="EMBL" id="MG432480">
    <property type="protein sequence ID" value="AWQ62974.1"/>
    <property type="molecule type" value="Genomic_DNA"/>
</dbReference>
<dbReference type="EMBL" id="MG432476">
    <property type="protein sequence ID" value="AWQ61297.1"/>
    <property type="molecule type" value="Genomic_DNA"/>
</dbReference>
<evidence type="ECO:0000313" key="1">
    <source>
        <dbReference type="EMBL" id="AAL89226.1"/>
    </source>
</evidence>
<dbReference type="EMBL" id="MG432477">
    <property type="protein sequence ID" value="AWQ61735.1"/>
    <property type="molecule type" value="Genomic_DNA"/>
</dbReference>
<reference evidence="1" key="4">
    <citation type="submission" date="2001-10" db="EMBL/GenBank/DDBJ databases">
        <authorList>
            <person name="Lo C.-F."/>
            <person name="Kou G.-H."/>
        </authorList>
    </citation>
    <scope>NUCLEOTIDE SEQUENCE</scope>
    <source>
        <strain evidence="1">Taiwan</strain>
    </source>
</reference>
<reference evidence="1 9" key="7">
    <citation type="journal article" date="2002" name="Virology">
        <title>Transcriptional analysis of the DNA polymerase gene of shrimp white spot syndrome virus.</title>
        <authorList>
            <person name="Chen L.L."/>
            <person name="Wang H.C."/>
            <person name="Huang C.J."/>
            <person name="Peng S.E."/>
            <person name="Chen Y.G."/>
            <person name="Lin S.J."/>
            <person name="Chen W.Y."/>
            <person name="Dai C.F."/>
            <person name="Yu H.T."/>
            <person name="Wang C.H."/>
            <person name="Lo C.F."/>
            <person name="Kou G.H."/>
        </authorList>
    </citation>
    <scope>NUCLEOTIDE SEQUENCE [LARGE SCALE GENOMIC DNA]</scope>
    <source>
        <strain evidence="1">Taiwan</strain>
    </source>
</reference>
<dbReference type="EMBL" id="MG432475">
    <property type="protein sequence ID" value="AWQ60879.1"/>
    <property type="molecule type" value="Genomic_DNA"/>
</dbReference>
<reference evidence="7" key="11">
    <citation type="submission" date="2017-11" db="EMBL/GenBank/DDBJ databases">
        <authorList>
            <person name="Parrilla Taylor D.P."/>
            <person name="Vibanco-Perez N."/>
            <person name="Duran-Avelar Md.J."/>
            <person name="Gomez-Gil B."/>
            <person name="Llera-Herrera R."/>
            <person name="Vazquez-Juarez R."/>
        </authorList>
    </citation>
    <scope>NUCLEOTIDE SEQUENCE</scope>
    <source>
        <strain evidence="2">AC1</strain>
        <strain evidence="3">ACF2</strain>
        <strain evidence="4">ACF4</strain>
        <strain evidence="5">DVI</strain>
        <strain evidence="6">JP</strain>
        <strain evidence="8">LC1</strain>
        <strain evidence="7">LC10</strain>
    </source>
</reference>
<reference evidence="1 9" key="2">
    <citation type="journal article" date="2000" name="Virology">
        <title>Identification and characterization of a shrimp white spot syndrome virus (WSSV) gene that encodes a novel chimeric polypeptide of cellular-type thymidine kinase and thymidylate kinase.</title>
        <authorList>
            <person name="Tsai M.F."/>
            <person name="Yu H.T."/>
            <person name="Tzeng H.F."/>
            <person name="Leu J.H."/>
            <person name="Chou C.M."/>
            <person name="Huang C.J."/>
            <person name="Wang C.H."/>
            <person name="Lin J.Y."/>
            <person name="Kou G.H."/>
            <person name="Lo C.F."/>
        </authorList>
    </citation>
    <scope>NUCLEOTIDE SEQUENCE [LARGE SCALE GENOMIC DNA]</scope>
    <source>
        <strain evidence="1">Taiwan</strain>
    </source>
</reference>
<dbReference type="KEGG" id="vg:26680362"/>
<gene>
    <name evidence="7" type="primary">303</name>
</gene>
<reference evidence="1 9" key="10">
    <citation type="journal article" date="2005" name="J. Virol.">
        <title>The unique stacked rings in the nucleocapsid of the white spot syndrome virus virion are formed by the major structural protein VP664, the largest viral structural protein ever found.</title>
        <authorList>
            <person name="Leu J.H."/>
            <person name="Tsai J.M."/>
            <person name="Wang H.C."/>
            <person name="Wang A.H."/>
            <person name="Wang C.H."/>
            <person name="Kou G.H."/>
            <person name="Lo C.F."/>
        </authorList>
    </citation>
    <scope>NUCLEOTIDE SEQUENCE [LARGE SCALE GENOMIC DNA]</scope>
    <source>
        <strain evidence="1">Taiwan</strain>
    </source>
</reference>
<evidence type="ECO:0000313" key="8">
    <source>
        <dbReference type="EMBL" id="AWQ63403.1"/>
    </source>
</evidence>
<evidence type="ECO:0000313" key="6">
    <source>
        <dbReference type="EMBL" id="AWQ62551.1"/>
    </source>
</evidence>
<reference evidence="1 9" key="5">
    <citation type="journal article" date="2002" name="Virology">
        <title>Identification of a nucleocapsid protein (VP35) gene of shrimp white spot syndrome virus and characterization of the motif important for targeting VP35 to the nuclei of transfected insect cells.</title>
        <authorList>
            <person name="Chen L.L."/>
            <person name="Leu J.H."/>
            <person name="Huang C.J."/>
            <person name="Chou C.M."/>
            <person name="Chen S.M."/>
            <person name="Wang C.H."/>
            <person name="Lo C.F."/>
            <person name="Kou G.H."/>
        </authorList>
    </citation>
    <scope>NUCLEOTIDE SEQUENCE [LARGE SCALE GENOMIC DNA]</scope>
    <source>
        <strain evidence="1">Taiwan</strain>
    </source>
</reference>
<reference evidence="1 9" key="9">
    <citation type="journal article" date="2004" name="J. Virol.">
        <title>Genomic and proteomic analysis of thirty-nine structural proteins of shrimp white spot syndrome virus.</title>
        <authorList>
            <person name="Tsai J.M."/>
            <person name="Wang H.C."/>
            <person name="Leu J.H."/>
            <person name="Hsiao H.H."/>
            <person name="Wang A.H."/>
            <person name="Kou G.H."/>
            <person name="Lo C.F."/>
        </authorList>
    </citation>
    <scope>NUCLEOTIDE SEQUENCE [LARGE SCALE GENOMIC DNA]</scope>
    <source>
        <strain evidence="1">Taiwan</strain>
    </source>
</reference>
<evidence type="ECO:0000313" key="3">
    <source>
        <dbReference type="EMBL" id="AWQ60879.1"/>
    </source>
</evidence>
<reference evidence="1 9" key="8">
    <citation type="journal article" date="2002" name="Virology">
        <title>Ribonucleotide reductase of shrimp white spot syndrome virus (WSSV): expression and enzymatic activity in a baculovirus/insect cell system and WSSV-infected shrimp.</title>
        <authorList>
            <person name="Lin S.T."/>
            <person name="Chang Y.S."/>
            <person name="Wang H.C."/>
            <person name="Tzeng H.F."/>
            <person name="Chang Z.F."/>
            <person name="Lin J.Y."/>
            <person name="Wang C.H."/>
            <person name="Lo C.F."/>
            <person name="Kou G.H."/>
        </authorList>
    </citation>
    <scope>NUCLEOTIDE SEQUENCE [LARGE SCALE GENOMIC DNA]</scope>
    <source>
        <strain evidence="1">Taiwan</strain>
    </source>
</reference>
<protein>
    <submittedName>
        <fullName evidence="1">WSSV358</fullName>
    </submittedName>
    <submittedName>
        <fullName evidence="7">Wsv302</fullName>
    </submittedName>
</protein>
<dbReference type="EMBL" id="AF440570">
    <property type="protein sequence ID" value="AAL89226.1"/>
    <property type="molecule type" value="Genomic_DNA"/>
</dbReference>
<organism evidence="7">
    <name type="scientific">White spot syndrome virus</name>
    <name type="common">WSSV</name>
    <name type="synonym">White spot bacilliform virus</name>
    <dbReference type="NCBI Taxonomy" id="92652"/>
    <lineage>
        <taxon>Viruses</taxon>
        <taxon>Viruses incertae sedis</taxon>
        <taxon>Naldaviricetes</taxon>
        <taxon>Nimaviridae</taxon>
        <taxon>Whispovirus</taxon>
        <taxon>White spot syndrome virus</taxon>
    </lineage>
</organism>
<reference evidence="1 9" key="6">
    <citation type="journal article" date="2002" name="Virology">
        <title>Chimeric polypeptide of thymidine kinase and thymidylate kinase of shrimp white spot syndrome virus: thymidine kinase activity of the recombinant protein expressed in a baculovirus/insect cell system.</title>
        <authorList>
            <person name="Tzeng H.F."/>
            <person name="Chang Z.F."/>
            <person name="Peng S.E."/>
            <person name="Wang C.H."/>
            <person name="Lin J.Y."/>
            <person name="Kou G.H."/>
            <person name="Lo C.F."/>
        </authorList>
    </citation>
    <scope>NUCLEOTIDE SEQUENCE [LARGE SCALE GENOMIC DNA]</scope>
    <source>
        <strain evidence="1">Taiwan</strain>
    </source>
</reference>
<evidence type="ECO:0000313" key="2">
    <source>
        <dbReference type="EMBL" id="AWQ60434.1"/>
    </source>
</evidence>
<sequence length="189" mass="21244">MENPAEGMGESIFDAVSLATNNPKKSNSRNKKLLRELKNMRKDFPSTFLQCRMIDFHFSGDIIDKHYCHSVNVPDVVPNTIFAVFLPEEDRANNPGLYDSIEGVCITVEQGELCIINKSSVHEFNILVSLHKDLFGEDILDGIETASREESRSIHLYLEAGQSIRTPIPRPEGTNTVNYTIVFSNQVTV</sequence>
<organismHost>
    <name type="scientific">Crustacea</name>
    <name type="common">crustaceans</name>
    <dbReference type="NCBI Taxonomy" id="6657"/>
</organismHost>
<name>A0A2U9GDP9_WSSV</name>
<proteinExistence type="predicted"/>
<accession>A0A2U9GDP9</accession>
<dbReference type="Proteomes" id="UP000281246">
    <property type="component" value="Segment"/>
</dbReference>
<evidence type="ECO:0000313" key="9">
    <source>
        <dbReference type="Proteomes" id="UP000281246"/>
    </source>
</evidence>
<evidence type="ECO:0000313" key="4">
    <source>
        <dbReference type="EMBL" id="AWQ61297.1"/>
    </source>
</evidence>
<dbReference type="EMBL" id="MG432481">
    <property type="protein sequence ID" value="AWQ63403.1"/>
    <property type="molecule type" value="Genomic_DNA"/>
</dbReference>
<reference evidence="7" key="12">
    <citation type="journal article" name="FEMS Microbiol. Lett.">
        <title>Molecular variability and genetic structure of white spot syndrome virus strains from northwest Mexico based on the analysis of genomes.</title>
        <authorList>
            <person name="Parrilla-Taylor D.P."/>
            <person name="Vibanco-Perez N."/>
            <person name="Duran-Avelar M.J."/>
            <person name="Gomez-Gil B."/>
            <person name="Llera-Herrera R."/>
            <person name="Vazquez-Juarez R."/>
        </authorList>
    </citation>
    <scope>NUCLEOTIDE SEQUENCE</scope>
    <source>
        <strain evidence="2">AC1</strain>
        <strain evidence="3">ACF2</strain>
        <strain evidence="4">ACF4</strain>
        <strain evidence="5">DVI</strain>
        <strain evidence="6">JP</strain>
        <strain evidence="8">LC1</strain>
        <strain evidence="7">LC10</strain>
    </source>
</reference>